<keyword evidence="6 7" id="KW-0676">Redox-active center</keyword>
<dbReference type="EC" id="1.8.1.9" evidence="7"/>
<evidence type="ECO:0000256" key="3">
    <source>
        <dbReference type="ARBA" id="ARBA00022827"/>
    </source>
</evidence>
<comment type="catalytic activity">
    <reaction evidence="7">
        <text>[thioredoxin]-dithiol + NADP(+) = [thioredoxin]-disulfide + NADPH + H(+)</text>
        <dbReference type="Rhea" id="RHEA:20345"/>
        <dbReference type="Rhea" id="RHEA-COMP:10698"/>
        <dbReference type="Rhea" id="RHEA-COMP:10700"/>
        <dbReference type="ChEBI" id="CHEBI:15378"/>
        <dbReference type="ChEBI" id="CHEBI:29950"/>
        <dbReference type="ChEBI" id="CHEBI:50058"/>
        <dbReference type="ChEBI" id="CHEBI:57783"/>
        <dbReference type="ChEBI" id="CHEBI:58349"/>
        <dbReference type="EC" id="1.8.1.9"/>
    </reaction>
</comment>
<dbReference type="InterPro" id="IPR050097">
    <property type="entry name" value="Ferredoxin-NADP_redctase_2"/>
</dbReference>
<dbReference type="PANTHER" id="PTHR48105">
    <property type="entry name" value="THIOREDOXIN REDUCTASE 1-RELATED-RELATED"/>
    <property type="match status" value="1"/>
</dbReference>
<dbReference type="InterPro" id="IPR023753">
    <property type="entry name" value="FAD/NAD-binding_dom"/>
</dbReference>
<name>A0A1L4D3L3_9BACT</name>
<dbReference type="AlphaFoldDB" id="A0A1L4D3L3"/>
<sequence length="307" mass="33023">MEKVVIIGSGPSGLTSAIYCARAALSPVVICGMQPGGQLTTTSVIENWPGFIDGIDGNKLMSDMRQQAEKVGAKMLNGSVSKVEKTNHGTFIIKRDYEEDIETKVLIIATGASAITLPLPNKDKLMGYGLSTCAVCDGFFYRNKKVAVVGGGDSAMEEATYLSKLANEVVLIHRNDKFRASKAMQERVIANPKIKIIYNTAVIDTLADDKGLTGIIVKDSSGKTDNIHVDGLFMAIGHHPNTDFVKGLVEMDEKGYLLTHNGTHTNIPGIFAAGDVEDKLYRQAITAAGRGCQAALQAEKYIEGMEH</sequence>
<evidence type="ECO:0000313" key="11">
    <source>
        <dbReference type="Proteomes" id="UP000184731"/>
    </source>
</evidence>
<dbReference type="RefSeq" id="WP_148698561.1">
    <property type="nucleotide sequence ID" value="NZ_CP017834.1"/>
</dbReference>
<keyword evidence="3 7" id="KW-0274">FAD</keyword>
<evidence type="ECO:0000256" key="4">
    <source>
        <dbReference type="ARBA" id="ARBA00023002"/>
    </source>
</evidence>
<dbReference type="PRINTS" id="PR00469">
    <property type="entry name" value="PNDRDTASEII"/>
</dbReference>
<reference evidence="10 11" key="1">
    <citation type="submission" date="2016-10" db="EMBL/GenBank/DDBJ databases">
        <title>Silvanigrella aquatica sp. nov., isolated from a freshwater lake located in the Black Forest, Germany, description of Silvanigrellaceae fam. nov., Silvanigrellales ord. nov., reclassification of the order Bdellovibrionales in the class Oligoflexia, reclassification of the families Bacteriovoracaceae and Halobacteriovoraceae in the new order Bacteriovoracales ord. nov., and reclassification of the family Pseudobacteriovoracaceae in the order Oligoflexiales.</title>
        <authorList>
            <person name="Hahn M.W."/>
            <person name="Schmidt J."/>
            <person name="Koll U."/>
            <person name="Rohde M."/>
            <person name="Verbag S."/>
            <person name="Pitt A."/>
            <person name="Nakai R."/>
            <person name="Naganuma T."/>
            <person name="Lang E."/>
        </authorList>
    </citation>
    <scope>NUCLEOTIDE SEQUENCE [LARGE SCALE GENOMIC DNA]</scope>
    <source>
        <strain evidence="10 11">MWH-Nonnen-W8red</strain>
    </source>
</reference>
<dbReference type="NCBIfam" id="TIGR01292">
    <property type="entry name" value="TRX_reduct"/>
    <property type="match status" value="1"/>
</dbReference>
<keyword evidence="2 7" id="KW-0285">Flavoprotein</keyword>
<dbReference type="Proteomes" id="UP000184731">
    <property type="component" value="Chromosome"/>
</dbReference>
<feature type="domain" description="FAD/NAD(P)-binding" evidence="9">
    <location>
        <begin position="3"/>
        <end position="291"/>
    </location>
</feature>
<dbReference type="SUPFAM" id="SSF51905">
    <property type="entry name" value="FAD/NAD(P)-binding domain"/>
    <property type="match status" value="1"/>
</dbReference>
<gene>
    <name evidence="10" type="ORF">AXG55_13205</name>
</gene>
<evidence type="ECO:0000256" key="2">
    <source>
        <dbReference type="ARBA" id="ARBA00022630"/>
    </source>
</evidence>
<accession>A0A1L4D3L3</accession>
<keyword evidence="8" id="KW-0521">NADP</keyword>
<evidence type="ECO:0000313" key="10">
    <source>
        <dbReference type="EMBL" id="APJ04804.1"/>
    </source>
</evidence>
<protein>
    <recommendedName>
        <fullName evidence="7">Thioredoxin reductase</fullName>
        <ecNumber evidence="7">1.8.1.9</ecNumber>
    </recommendedName>
</protein>
<evidence type="ECO:0000256" key="1">
    <source>
        <dbReference type="ARBA" id="ARBA00009333"/>
    </source>
</evidence>
<evidence type="ECO:0000256" key="8">
    <source>
        <dbReference type="RuleBase" id="RU003881"/>
    </source>
</evidence>
<dbReference type="OrthoDB" id="5289167at2"/>
<dbReference type="KEGG" id="saqi:AXG55_13205"/>
<dbReference type="Gene3D" id="3.50.50.60">
    <property type="entry name" value="FAD/NAD(P)-binding domain"/>
    <property type="match status" value="2"/>
</dbReference>
<evidence type="ECO:0000256" key="6">
    <source>
        <dbReference type="ARBA" id="ARBA00023284"/>
    </source>
</evidence>
<evidence type="ECO:0000256" key="7">
    <source>
        <dbReference type="RuleBase" id="RU003880"/>
    </source>
</evidence>
<dbReference type="InterPro" id="IPR005982">
    <property type="entry name" value="Thioredox_Rdtase"/>
</dbReference>
<proteinExistence type="inferred from homology"/>
<dbReference type="STRING" id="1915309.AXG55_13205"/>
<dbReference type="GO" id="GO:0005737">
    <property type="term" value="C:cytoplasm"/>
    <property type="evidence" value="ECO:0007669"/>
    <property type="project" value="InterPro"/>
</dbReference>
<dbReference type="EMBL" id="CP017834">
    <property type="protein sequence ID" value="APJ04804.1"/>
    <property type="molecule type" value="Genomic_DNA"/>
</dbReference>
<dbReference type="InterPro" id="IPR036188">
    <property type="entry name" value="FAD/NAD-bd_sf"/>
</dbReference>
<keyword evidence="4 7" id="KW-0560">Oxidoreductase</keyword>
<evidence type="ECO:0000256" key="5">
    <source>
        <dbReference type="ARBA" id="ARBA00023157"/>
    </source>
</evidence>
<dbReference type="GO" id="GO:0019430">
    <property type="term" value="P:removal of superoxide radicals"/>
    <property type="evidence" value="ECO:0007669"/>
    <property type="project" value="UniProtKB-UniRule"/>
</dbReference>
<dbReference type="InterPro" id="IPR008255">
    <property type="entry name" value="Pyr_nucl-diS_OxRdtase_2_AS"/>
</dbReference>
<comment type="cofactor">
    <cofactor evidence="8">
        <name>FAD</name>
        <dbReference type="ChEBI" id="CHEBI:57692"/>
    </cofactor>
    <text evidence="8">Binds 1 FAD per subunit.</text>
</comment>
<organism evidence="10 11">
    <name type="scientific">Silvanigrella aquatica</name>
    <dbReference type="NCBI Taxonomy" id="1915309"/>
    <lineage>
        <taxon>Bacteria</taxon>
        <taxon>Pseudomonadati</taxon>
        <taxon>Bdellovibrionota</taxon>
        <taxon>Oligoflexia</taxon>
        <taxon>Silvanigrellales</taxon>
        <taxon>Silvanigrellaceae</taxon>
        <taxon>Silvanigrella</taxon>
    </lineage>
</organism>
<dbReference type="PRINTS" id="PR00368">
    <property type="entry name" value="FADPNR"/>
</dbReference>
<comment type="similarity">
    <text evidence="1 7">Belongs to the class-II pyridine nucleotide-disulfide oxidoreductase family.</text>
</comment>
<comment type="subunit">
    <text evidence="7">Homodimer.</text>
</comment>
<dbReference type="Pfam" id="PF07992">
    <property type="entry name" value="Pyr_redox_2"/>
    <property type="match status" value="1"/>
</dbReference>
<dbReference type="PROSITE" id="PS00573">
    <property type="entry name" value="PYRIDINE_REDOX_2"/>
    <property type="match status" value="1"/>
</dbReference>
<dbReference type="GO" id="GO:0004791">
    <property type="term" value="F:thioredoxin-disulfide reductase (NADPH) activity"/>
    <property type="evidence" value="ECO:0007669"/>
    <property type="project" value="UniProtKB-UniRule"/>
</dbReference>
<keyword evidence="11" id="KW-1185">Reference proteome</keyword>
<evidence type="ECO:0000259" key="9">
    <source>
        <dbReference type="Pfam" id="PF07992"/>
    </source>
</evidence>
<keyword evidence="5" id="KW-1015">Disulfide bond</keyword>